<proteinExistence type="inferred from homology"/>
<evidence type="ECO:0000313" key="7">
    <source>
        <dbReference type="EMBL" id="MED6168853.1"/>
    </source>
</evidence>
<comment type="subcellular location">
    <subcellularLocation>
        <location evidence="1">Nucleus</location>
    </subcellularLocation>
</comment>
<feature type="region of interest" description="Leucine repeat II (LRII)" evidence="5">
    <location>
        <begin position="293"/>
        <end position="325"/>
    </location>
</feature>
<dbReference type="PANTHER" id="PTHR31636">
    <property type="entry name" value="OSJNBA0084A10.13 PROTEIN-RELATED"/>
    <property type="match status" value="1"/>
</dbReference>
<keyword evidence="2" id="KW-0805">Transcription regulation</keyword>
<evidence type="ECO:0000313" key="8">
    <source>
        <dbReference type="Proteomes" id="UP001341840"/>
    </source>
</evidence>
<dbReference type="EMBL" id="JASCZI010151077">
    <property type="protein sequence ID" value="MED6168853.1"/>
    <property type="molecule type" value="Genomic_DNA"/>
</dbReference>
<comment type="similarity">
    <text evidence="5">Belongs to the GRAS family.</text>
</comment>
<keyword evidence="8" id="KW-1185">Reference proteome</keyword>
<accession>A0ABU6V8S8</accession>
<dbReference type="InterPro" id="IPR005202">
    <property type="entry name" value="TF_GRAS"/>
</dbReference>
<keyword evidence="4" id="KW-0539">Nucleus</keyword>
<evidence type="ECO:0000256" key="1">
    <source>
        <dbReference type="ARBA" id="ARBA00004123"/>
    </source>
</evidence>
<keyword evidence="3" id="KW-0804">Transcription</keyword>
<feature type="region of interest" description="Disordered" evidence="6">
    <location>
        <begin position="72"/>
        <end position="107"/>
    </location>
</feature>
<name>A0ABU6V8S8_9FABA</name>
<comment type="caution">
    <text evidence="5">Lacks conserved residue(s) required for the propagation of feature annotation.</text>
</comment>
<feature type="region of interest" description="VHIID" evidence="5">
    <location>
        <begin position="212"/>
        <end position="277"/>
    </location>
</feature>
<evidence type="ECO:0000256" key="6">
    <source>
        <dbReference type="SAM" id="MobiDB-lite"/>
    </source>
</evidence>
<feature type="region of interest" description="SAW" evidence="5">
    <location>
        <begin position="431"/>
        <end position="505"/>
    </location>
</feature>
<evidence type="ECO:0000256" key="2">
    <source>
        <dbReference type="ARBA" id="ARBA00023015"/>
    </source>
</evidence>
<sequence length="521" mass="57139">MDIDMLDIHNLDFSGYSTTTTTTTNTPSSDEHPAYTNWSHWSPVVNWEAIAAPHDDFHHLIDSIIDHHHASTPFHLTPDDDDEDDTTTTNTADDEPSPLPTTPTPTIAAEDETKGLRLVHLLMAAAEALTGATKCRDLARVILLRLKELVPSTTTTTTTSATNMERLAAHFTQALQGLLDGAGGGVGGAQNNNNNNKQYSYGSHQTEILTAFQLLQDMSPYVKFAHFTANQAILEAITNHRRAHIVDFDIMEGIQWASLLQALASQNKTGPHLRITALSRTGSGRRSIATVQETGRRLTAFAASLGQPFSFHHCRTDPDETFRPNGLKVVRGEALVFNCMLNLPHLPYRARDSVASFLKGAKELSPVLVTMAEEDVGPVGADAGFVGRFMDSLHYYSAFYDSLEAGFPMEGRARALVERVFLGPRIAGSLGRIYRTSEGKEERGCWGEWLCGMGFRGVPLSSANQSQAKLLINLFKDGYKLEQLGPNQLVLSWESRRLFSASVWSSSSSCSSSSHSHIEPL</sequence>
<dbReference type="Proteomes" id="UP001341840">
    <property type="component" value="Unassembled WGS sequence"/>
</dbReference>
<dbReference type="Pfam" id="PF03514">
    <property type="entry name" value="GRAS"/>
    <property type="match status" value="1"/>
</dbReference>
<dbReference type="PROSITE" id="PS50985">
    <property type="entry name" value="GRAS"/>
    <property type="match status" value="1"/>
</dbReference>
<comment type="caution">
    <text evidence="7">The sequence shown here is derived from an EMBL/GenBank/DDBJ whole genome shotgun (WGS) entry which is preliminary data.</text>
</comment>
<evidence type="ECO:0000256" key="3">
    <source>
        <dbReference type="ARBA" id="ARBA00023163"/>
    </source>
</evidence>
<evidence type="ECO:0000256" key="4">
    <source>
        <dbReference type="ARBA" id="ARBA00023242"/>
    </source>
</evidence>
<gene>
    <name evidence="7" type="primary">NSP2_2</name>
    <name evidence="7" type="ORF">PIB30_015471</name>
</gene>
<reference evidence="7 8" key="1">
    <citation type="journal article" date="2023" name="Plants (Basel)">
        <title>Bridging the Gap: Combining Genomics and Transcriptomics Approaches to Understand Stylosanthes scabra, an Orphan Legume from the Brazilian Caatinga.</title>
        <authorList>
            <person name="Ferreira-Neto J.R.C."/>
            <person name="da Silva M.D."/>
            <person name="Binneck E."/>
            <person name="de Melo N.F."/>
            <person name="da Silva R.H."/>
            <person name="de Melo A.L.T.M."/>
            <person name="Pandolfi V."/>
            <person name="Bustamante F.O."/>
            <person name="Brasileiro-Vidal A.C."/>
            <person name="Benko-Iseppon A.M."/>
        </authorList>
    </citation>
    <scope>NUCLEOTIDE SEQUENCE [LARGE SCALE GENOMIC DNA]</scope>
    <source>
        <tissue evidence="7">Leaves</tissue>
    </source>
</reference>
<feature type="compositionally biased region" description="Acidic residues" evidence="6">
    <location>
        <begin position="79"/>
        <end position="96"/>
    </location>
</feature>
<protein>
    <submittedName>
        <fullName evidence="7">Nucleoskeletal protein</fullName>
    </submittedName>
</protein>
<organism evidence="7 8">
    <name type="scientific">Stylosanthes scabra</name>
    <dbReference type="NCBI Taxonomy" id="79078"/>
    <lineage>
        <taxon>Eukaryota</taxon>
        <taxon>Viridiplantae</taxon>
        <taxon>Streptophyta</taxon>
        <taxon>Embryophyta</taxon>
        <taxon>Tracheophyta</taxon>
        <taxon>Spermatophyta</taxon>
        <taxon>Magnoliopsida</taxon>
        <taxon>eudicotyledons</taxon>
        <taxon>Gunneridae</taxon>
        <taxon>Pentapetalae</taxon>
        <taxon>rosids</taxon>
        <taxon>fabids</taxon>
        <taxon>Fabales</taxon>
        <taxon>Fabaceae</taxon>
        <taxon>Papilionoideae</taxon>
        <taxon>50 kb inversion clade</taxon>
        <taxon>dalbergioids sensu lato</taxon>
        <taxon>Dalbergieae</taxon>
        <taxon>Pterocarpus clade</taxon>
        <taxon>Stylosanthes</taxon>
    </lineage>
</organism>
<evidence type="ECO:0000256" key="5">
    <source>
        <dbReference type="PROSITE-ProRule" id="PRU01191"/>
    </source>
</evidence>